<protein>
    <recommendedName>
        <fullName evidence="7">Thiamine pyrophosphokinase</fullName>
        <ecNumber evidence="7">2.7.6.2</ecNumber>
    </recommendedName>
</protein>
<dbReference type="GeneID" id="113401137"/>
<evidence type="ECO:0000313" key="9">
    <source>
        <dbReference type="Proteomes" id="UP001652626"/>
    </source>
</evidence>
<dbReference type="Gene3D" id="2.60.120.320">
    <property type="entry name" value="Thiamin pyrophosphokinase, thiamin-binding domain"/>
    <property type="match status" value="1"/>
</dbReference>
<evidence type="ECO:0000259" key="8">
    <source>
        <dbReference type="SMART" id="SM00983"/>
    </source>
</evidence>
<proteinExistence type="inferred from homology"/>
<dbReference type="Pfam" id="PF04265">
    <property type="entry name" value="TPK_B1_binding"/>
    <property type="match status" value="1"/>
</dbReference>
<keyword evidence="3 7" id="KW-0808">Transferase</keyword>
<name>A0ABM4AJB1_VANTA</name>
<dbReference type="InterPro" id="IPR036371">
    <property type="entry name" value="TPK_B1-bd_sf"/>
</dbReference>
<comment type="catalytic activity">
    <reaction evidence="7">
        <text>thiamine + ATP = thiamine diphosphate + AMP + H(+)</text>
        <dbReference type="Rhea" id="RHEA:11576"/>
        <dbReference type="ChEBI" id="CHEBI:15378"/>
        <dbReference type="ChEBI" id="CHEBI:18385"/>
        <dbReference type="ChEBI" id="CHEBI:30616"/>
        <dbReference type="ChEBI" id="CHEBI:58937"/>
        <dbReference type="ChEBI" id="CHEBI:456215"/>
    </reaction>
</comment>
<accession>A0ABM4AJB1</accession>
<dbReference type="InterPro" id="IPR007373">
    <property type="entry name" value="Thiamin_PyroPKinase_B1-bd"/>
</dbReference>
<dbReference type="PANTHER" id="PTHR13622">
    <property type="entry name" value="THIAMIN PYROPHOSPHOKINASE"/>
    <property type="match status" value="1"/>
</dbReference>
<keyword evidence="9" id="KW-1185">Reference proteome</keyword>
<dbReference type="SMART" id="SM00983">
    <property type="entry name" value="TPK_B1_binding"/>
    <property type="match status" value="1"/>
</dbReference>
<evidence type="ECO:0000256" key="5">
    <source>
        <dbReference type="ARBA" id="ARBA00022777"/>
    </source>
</evidence>
<dbReference type="SUPFAM" id="SSF63862">
    <property type="entry name" value="Thiamin pyrophosphokinase, substrate-binding domain"/>
    <property type="match status" value="1"/>
</dbReference>
<dbReference type="InterPro" id="IPR016966">
    <property type="entry name" value="Thiamin_pyrophosphokinase_euk"/>
</dbReference>
<organism evidence="9 10">
    <name type="scientific">Vanessa tameamea</name>
    <name type="common">Kamehameha butterfly</name>
    <dbReference type="NCBI Taxonomy" id="334116"/>
    <lineage>
        <taxon>Eukaryota</taxon>
        <taxon>Metazoa</taxon>
        <taxon>Ecdysozoa</taxon>
        <taxon>Arthropoda</taxon>
        <taxon>Hexapoda</taxon>
        <taxon>Insecta</taxon>
        <taxon>Pterygota</taxon>
        <taxon>Neoptera</taxon>
        <taxon>Endopterygota</taxon>
        <taxon>Lepidoptera</taxon>
        <taxon>Glossata</taxon>
        <taxon>Ditrysia</taxon>
        <taxon>Papilionoidea</taxon>
        <taxon>Nymphalidae</taxon>
        <taxon>Nymphalinae</taxon>
        <taxon>Vanessa</taxon>
    </lineage>
</organism>
<keyword evidence="5 7" id="KW-0418">Kinase</keyword>
<feature type="domain" description="Thiamin pyrophosphokinase thiamin-binding" evidence="8">
    <location>
        <begin position="208"/>
        <end position="279"/>
    </location>
</feature>
<comment type="similarity">
    <text evidence="2 7">Belongs to the thiamine pyrophosphokinase family.</text>
</comment>
<dbReference type="Proteomes" id="UP001652626">
    <property type="component" value="Chromosome 7"/>
</dbReference>
<dbReference type="Pfam" id="PF04263">
    <property type="entry name" value="TPK_catalytic"/>
    <property type="match status" value="1"/>
</dbReference>
<keyword evidence="4 7" id="KW-0547">Nucleotide-binding</keyword>
<evidence type="ECO:0000313" key="10">
    <source>
        <dbReference type="RefSeq" id="XP_064071364.1"/>
    </source>
</evidence>
<dbReference type="EC" id="2.7.6.2" evidence="7"/>
<dbReference type="InterPro" id="IPR007371">
    <property type="entry name" value="TPK_catalytic"/>
</dbReference>
<evidence type="ECO:0000256" key="7">
    <source>
        <dbReference type="PIRNR" id="PIRNR031057"/>
    </source>
</evidence>
<evidence type="ECO:0000256" key="2">
    <source>
        <dbReference type="ARBA" id="ARBA00006785"/>
    </source>
</evidence>
<evidence type="ECO:0000256" key="4">
    <source>
        <dbReference type="ARBA" id="ARBA00022741"/>
    </source>
</evidence>
<dbReference type="PIRSF" id="PIRSF031057">
    <property type="entry name" value="Thiamin_pyrophosphokinase"/>
    <property type="match status" value="1"/>
</dbReference>
<dbReference type="InterPro" id="IPR006282">
    <property type="entry name" value="Thi_PPkinase"/>
</dbReference>
<dbReference type="CDD" id="cd07995">
    <property type="entry name" value="TPK"/>
    <property type="match status" value="1"/>
</dbReference>
<dbReference type="RefSeq" id="XP_064071364.1">
    <property type="nucleotide sequence ID" value="XM_064215294.1"/>
</dbReference>
<dbReference type="PANTHER" id="PTHR13622:SF8">
    <property type="entry name" value="THIAMIN PYROPHOSPHOKINASE 1"/>
    <property type="match status" value="1"/>
</dbReference>
<dbReference type="Gene3D" id="3.40.50.10240">
    <property type="entry name" value="Thiamin pyrophosphokinase, catalytic domain"/>
    <property type="match status" value="1"/>
</dbReference>
<gene>
    <name evidence="10" type="primary">LOC113401137</name>
</gene>
<dbReference type="InterPro" id="IPR036759">
    <property type="entry name" value="TPK_catalytic_sf"/>
</dbReference>
<reference evidence="10" key="1">
    <citation type="submission" date="2025-08" db="UniProtKB">
        <authorList>
            <consortium name="RefSeq"/>
        </authorList>
    </citation>
    <scope>IDENTIFICATION</scope>
    <source>
        <tissue evidence="10">Whole body</tissue>
    </source>
</reference>
<evidence type="ECO:0000256" key="3">
    <source>
        <dbReference type="ARBA" id="ARBA00022679"/>
    </source>
</evidence>
<evidence type="ECO:0000256" key="1">
    <source>
        <dbReference type="ARBA" id="ARBA00005078"/>
    </source>
</evidence>
<dbReference type="SUPFAM" id="SSF63999">
    <property type="entry name" value="Thiamin pyrophosphokinase, catalytic domain"/>
    <property type="match status" value="1"/>
</dbReference>
<comment type="pathway">
    <text evidence="1 7">Cofactor biosynthesis; thiamine diphosphate biosynthesis; thiamine diphosphate from thiamine: step 1/1.</text>
</comment>
<keyword evidence="6 7" id="KW-0067">ATP-binding</keyword>
<evidence type="ECO:0000256" key="6">
    <source>
        <dbReference type="ARBA" id="ARBA00022840"/>
    </source>
</evidence>
<dbReference type="NCBIfam" id="TIGR01378">
    <property type="entry name" value="thi_PPkinase"/>
    <property type="match status" value="1"/>
</dbReference>
<sequence length="297" mass="34122">MDTNNVINKVQKLLNVFYVQQKAASSVTKCWKWNINEFTNNQVNHRYAVLILNRTISQKQEFIKKIWNNATLRIAVDGGMVHWEKFVNNLPVIDQTTMKLPDLITGDFDSITEDVLEKYKTKGCKAIHTPDQDHTDFTKALKELNNYCIDNEIQMDHVIAIAQSSGRIDQILGNIQTLYLVREERLLHPETKMYIMSDDSLTWLLSPGDHIIDIPEESRRVKGCWCALIPVGEVCERVTTNGLKWNLDNQQLKFGRLVSTSNTFDGSEQVKIKCSHTLVWAMEIPSLTNVHSDKENC</sequence>